<dbReference type="InterPro" id="IPR015797">
    <property type="entry name" value="NUDIX_hydrolase-like_dom_sf"/>
</dbReference>
<dbReference type="CDD" id="cd04683">
    <property type="entry name" value="NUDIX_Hydrolase"/>
    <property type="match status" value="1"/>
</dbReference>
<evidence type="ECO:0000313" key="5">
    <source>
        <dbReference type="Proteomes" id="UP001501747"/>
    </source>
</evidence>
<dbReference type="PANTHER" id="PTHR43046:SF16">
    <property type="entry name" value="ADP-RIBOSE PYROPHOSPHATASE YJHB-RELATED"/>
    <property type="match status" value="1"/>
</dbReference>
<name>A0ABP7RMI8_9PSEU</name>
<reference evidence="5" key="1">
    <citation type="journal article" date="2019" name="Int. J. Syst. Evol. Microbiol.">
        <title>The Global Catalogue of Microorganisms (GCM) 10K type strain sequencing project: providing services to taxonomists for standard genome sequencing and annotation.</title>
        <authorList>
            <consortium name="The Broad Institute Genomics Platform"/>
            <consortium name="The Broad Institute Genome Sequencing Center for Infectious Disease"/>
            <person name="Wu L."/>
            <person name="Ma J."/>
        </authorList>
    </citation>
    <scope>NUCLEOTIDE SEQUENCE [LARGE SCALE GENOMIC DNA]</scope>
    <source>
        <strain evidence="5">JCM 17342</strain>
    </source>
</reference>
<feature type="domain" description="Nudix hydrolase" evidence="3">
    <location>
        <begin position="4"/>
        <end position="136"/>
    </location>
</feature>
<dbReference type="SUPFAM" id="SSF55811">
    <property type="entry name" value="Nudix"/>
    <property type="match status" value="1"/>
</dbReference>
<keyword evidence="5" id="KW-1185">Reference proteome</keyword>
<gene>
    <name evidence="4" type="ORF">GCM10022247_19360</name>
</gene>
<dbReference type="PROSITE" id="PS00893">
    <property type="entry name" value="NUDIX_BOX"/>
    <property type="match status" value="1"/>
</dbReference>
<proteinExistence type="predicted"/>
<evidence type="ECO:0000256" key="2">
    <source>
        <dbReference type="ARBA" id="ARBA00022801"/>
    </source>
</evidence>
<dbReference type="Gene3D" id="3.90.79.10">
    <property type="entry name" value="Nucleoside Triphosphate Pyrophosphohydrolase"/>
    <property type="match status" value="1"/>
</dbReference>
<sequence>MSERHRSIVDVHLLLVEDGRILLSRRHNTGYEDGRYHLVSGHLEAGESIVDAVVREAAEEIGIGLDPDELDCVHVMHHRKPGEEARVGFFFRAWTWTGEPVNREPHKCSDLAWFPLDALPRNVIAYPAEALRRVADGVPFSLHGW</sequence>
<dbReference type="EMBL" id="BAABAL010000005">
    <property type="protein sequence ID" value="GAA3999219.1"/>
    <property type="molecule type" value="Genomic_DNA"/>
</dbReference>
<dbReference type="PANTHER" id="PTHR43046">
    <property type="entry name" value="GDP-MANNOSE MANNOSYL HYDROLASE"/>
    <property type="match status" value="1"/>
</dbReference>
<evidence type="ECO:0000256" key="1">
    <source>
        <dbReference type="ARBA" id="ARBA00001946"/>
    </source>
</evidence>
<protein>
    <submittedName>
        <fullName evidence="4">NUDIX domain-containing protein</fullName>
    </submittedName>
</protein>
<comment type="cofactor">
    <cofactor evidence="1">
        <name>Mg(2+)</name>
        <dbReference type="ChEBI" id="CHEBI:18420"/>
    </cofactor>
</comment>
<dbReference type="PROSITE" id="PS51462">
    <property type="entry name" value="NUDIX"/>
    <property type="match status" value="1"/>
</dbReference>
<comment type="caution">
    <text evidence="4">The sequence shown here is derived from an EMBL/GenBank/DDBJ whole genome shotgun (WGS) entry which is preliminary data.</text>
</comment>
<accession>A0ABP7RMI8</accession>
<organism evidence="4 5">
    <name type="scientific">Allokutzneria multivorans</name>
    <dbReference type="NCBI Taxonomy" id="1142134"/>
    <lineage>
        <taxon>Bacteria</taxon>
        <taxon>Bacillati</taxon>
        <taxon>Actinomycetota</taxon>
        <taxon>Actinomycetes</taxon>
        <taxon>Pseudonocardiales</taxon>
        <taxon>Pseudonocardiaceae</taxon>
        <taxon>Allokutzneria</taxon>
    </lineage>
</organism>
<keyword evidence="2" id="KW-0378">Hydrolase</keyword>
<evidence type="ECO:0000313" key="4">
    <source>
        <dbReference type="EMBL" id="GAA3999219.1"/>
    </source>
</evidence>
<dbReference type="Proteomes" id="UP001501747">
    <property type="component" value="Unassembled WGS sequence"/>
</dbReference>
<dbReference type="InterPro" id="IPR000086">
    <property type="entry name" value="NUDIX_hydrolase_dom"/>
</dbReference>
<dbReference type="Pfam" id="PF00293">
    <property type="entry name" value="NUDIX"/>
    <property type="match status" value="1"/>
</dbReference>
<evidence type="ECO:0000259" key="3">
    <source>
        <dbReference type="PROSITE" id="PS51462"/>
    </source>
</evidence>
<dbReference type="InterPro" id="IPR020084">
    <property type="entry name" value="NUDIX_hydrolase_CS"/>
</dbReference>
<dbReference type="RefSeq" id="WP_344872830.1">
    <property type="nucleotide sequence ID" value="NZ_BAABAL010000005.1"/>
</dbReference>